<dbReference type="RefSeq" id="WP_064123326.1">
    <property type="nucleotide sequence ID" value="NZ_CP015243.1"/>
</dbReference>
<proteinExistence type="predicted"/>
<dbReference type="AlphaFoldDB" id="A0A172YGN3"/>
<keyword evidence="3" id="KW-1185">Reference proteome</keyword>
<dbReference type="InterPro" id="IPR029058">
    <property type="entry name" value="AB_hydrolase_fold"/>
</dbReference>
<sequence>MPYVNIQRRDGEVINLHYRRAGDSDRPPVVLLHGWASGLEMWEPQFEALVAAGHQVIAYDQRGCGGSSQQWHGHELASQADDLDALLRALELDQVALVGYSLGASIVASLAARHGVERVRRAVLIGTTTPQLSEDAPLGELRTRLDADLLQAIAWCQQRAFGEYRERLGPQGWAYLDAIARRCMPRALRERARHWCEAELHRALGHLTRPTLLIHGEADELAPLVGCAEASIEKLPDARLEVVARAPHALTVTHPRRVNRVLLDFLSG</sequence>
<dbReference type="Proteomes" id="UP000077875">
    <property type="component" value="Chromosome"/>
</dbReference>
<dbReference type="PRINTS" id="PR00111">
    <property type="entry name" value="ABHYDROLASE"/>
</dbReference>
<dbReference type="InterPro" id="IPR050266">
    <property type="entry name" value="AB_hydrolase_sf"/>
</dbReference>
<organism evidence="2 3">
    <name type="scientific">Halotalea alkalilenta</name>
    <dbReference type="NCBI Taxonomy" id="376489"/>
    <lineage>
        <taxon>Bacteria</taxon>
        <taxon>Pseudomonadati</taxon>
        <taxon>Pseudomonadota</taxon>
        <taxon>Gammaproteobacteria</taxon>
        <taxon>Oceanospirillales</taxon>
        <taxon>Halomonadaceae</taxon>
        <taxon>Halotalea</taxon>
    </lineage>
</organism>
<accession>A0A172YGN3</accession>
<dbReference type="Gene3D" id="3.40.50.1820">
    <property type="entry name" value="alpha/beta hydrolase"/>
    <property type="match status" value="1"/>
</dbReference>
<dbReference type="SUPFAM" id="SSF53474">
    <property type="entry name" value="alpha/beta-Hydrolases"/>
    <property type="match status" value="1"/>
</dbReference>
<evidence type="ECO:0000313" key="2">
    <source>
        <dbReference type="EMBL" id="ANF58450.1"/>
    </source>
</evidence>
<name>A0A172YGN3_9GAMM</name>
<gene>
    <name evidence="2" type="ORF">A5892_14030</name>
</gene>
<dbReference type="KEGG" id="haa:A5892_14030"/>
<dbReference type="PANTHER" id="PTHR43798">
    <property type="entry name" value="MONOACYLGLYCEROL LIPASE"/>
    <property type="match status" value="1"/>
</dbReference>
<evidence type="ECO:0000313" key="3">
    <source>
        <dbReference type="Proteomes" id="UP000077875"/>
    </source>
</evidence>
<dbReference type="InterPro" id="IPR000073">
    <property type="entry name" value="AB_hydrolase_1"/>
</dbReference>
<evidence type="ECO:0000259" key="1">
    <source>
        <dbReference type="Pfam" id="PF00561"/>
    </source>
</evidence>
<dbReference type="GO" id="GO:0016020">
    <property type="term" value="C:membrane"/>
    <property type="evidence" value="ECO:0007669"/>
    <property type="project" value="TreeGrafter"/>
</dbReference>
<protein>
    <recommendedName>
        <fullName evidence="1">AB hydrolase-1 domain-containing protein</fullName>
    </recommendedName>
</protein>
<dbReference type="Pfam" id="PF00561">
    <property type="entry name" value="Abhydrolase_1"/>
    <property type="match status" value="1"/>
</dbReference>
<dbReference type="STRING" id="376489.A5892_14030"/>
<feature type="domain" description="AB hydrolase-1" evidence="1">
    <location>
        <begin position="27"/>
        <end position="142"/>
    </location>
</feature>
<reference evidence="2 3" key="1">
    <citation type="submission" date="2016-04" db="EMBL/GenBank/DDBJ databases">
        <title>Complete Genome Sequence of Halotalea alkalilenta IHB B 13600.</title>
        <authorList>
            <person name="Swarnkar M.K."/>
            <person name="Sharma A."/>
            <person name="Kaushal K."/>
            <person name="Soni R."/>
            <person name="Rana S."/>
            <person name="Singh A.K."/>
            <person name="Gulati A."/>
        </authorList>
    </citation>
    <scope>NUCLEOTIDE SEQUENCE [LARGE SCALE GENOMIC DNA]</scope>
    <source>
        <strain evidence="2 3">IHB B 13600</strain>
    </source>
</reference>
<dbReference type="EMBL" id="CP015243">
    <property type="protein sequence ID" value="ANF58450.1"/>
    <property type="molecule type" value="Genomic_DNA"/>
</dbReference>
<dbReference type="PANTHER" id="PTHR43798:SF33">
    <property type="entry name" value="HYDROLASE, PUTATIVE (AFU_ORTHOLOGUE AFUA_2G14860)-RELATED"/>
    <property type="match status" value="1"/>
</dbReference>